<dbReference type="Gene3D" id="1.10.357.10">
    <property type="entry name" value="Tetracycline Repressor, domain 2"/>
    <property type="match status" value="1"/>
</dbReference>
<dbReference type="Pfam" id="PF22604">
    <property type="entry name" value="TetR_HI_0893_C"/>
    <property type="match status" value="1"/>
</dbReference>
<gene>
    <name evidence="4" type="ORF">ACFQMJ_27625</name>
</gene>
<feature type="DNA-binding region" description="H-T-H motif" evidence="2">
    <location>
        <begin position="29"/>
        <end position="48"/>
    </location>
</feature>
<feature type="domain" description="HTH tetR-type" evidence="3">
    <location>
        <begin position="6"/>
        <end position="66"/>
    </location>
</feature>
<organism evidence="4 5">
    <name type="scientific">Cohnella cellulosilytica</name>
    <dbReference type="NCBI Taxonomy" id="986710"/>
    <lineage>
        <taxon>Bacteria</taxon>
        <taxon>Bacillati</taxon>
        <taxon>Bacillota</taxon>
        <taxon>Bacilli</taxon>
        <taxon>Bacillales</taxon>
        <taxon>Paenibacillaceae</taxon>
        <taxon>Cohnella</taxon>
    </lineage>
</organism>
<dbReference type="InterPro" id="IPR050624">
    <property type="entry name" value="HTH-type_Tx_Regulator"/>
</dbReference>
<evidence type="ECO:0000313" key="5">
    <source>
        <dbReference type="Proteomes" id="UP001596378"/>
    </source>
</evidence>
<evidence type="ECO:0000259" key="3">
    <source>
        <dbReference type="PROSITE" id="PS50977"/>
    </source>
</evidence>
<keyword evidence="1 2" id="KW-0238">DNA-binding</keyword>
<dbReference type="SUPFAM" id="SSF46689">
    <property type="entry name" value="Homeodomain-like"/>
    <property type="match status" value="1"/>
</dbReference>
<dbReference type="InterPro" id="IPR036271">
    <property type="entry name" value="Tet_transcr_reg_TetR-rel_C_sf"/>
</dbReference>
<dbReference type="PANTHER" id="PTHR43479">
    <property type="entry name" value="ACREF/ENVCD OPERON REPRESSOR-RELATED"/>
    <property type="match status" value="1"/>
</dbReference>
<dbReference type="SUPFAM" id="SSF48498">
    <property type="entry name" value="Tetracyclin repressor-like, C-terminal domain"/>
    <property type="match status" value="1"/>
</dbReference>
<dbReference type="InterPro" id="IPR009057">
    <property type="entry name" value="Homeodomain-like_sf"/>
</dbReference>
<dbReference type="PANTHER" id="PTHR43479:SF11">
    <property type="entry name" value="ACREF_ENVCD OPERON REPRESSOR-RELATED"/>
    <property type="match status" value="1"/>
</dbReference>
<dbReference type="PROSITE" id="PS50977">
    <property type="entry name" value="HTH_TETR_2"/>
    <property type="match status" value="1"/>
</dbReference>
<dbReference type="RefSeq" id="WP_378044590.1">
    <property type="nucleotide sequence ID" value="NZ_JBHMDN010000005.1"/>
</dbReference>
<accession>A0ABW2FLE3</accession>
<protein>
    <submittedName>
        <fullName evidence="4">TetR/AcrR family transcriptional regulator</fullName>
    </submittedName>
</protein>
<dbReference type="EMBL" id="JBHTAI010000022">
    <property type="protein sequence ID" value="MFC7152322.1"/>
    <property type="molecule type" value="Genomic_DNA"/>
</dbReference>
<reference evidence="5" key="1">
    <citation type="journal article" date="2019" name="Int. J. Syst. Evol. Microbiol.">
        <title>The Global Catalogue of Microorganisms (GCM) 10K type strain sequencing project: providing services to taxonomists for standard genome sequencing and annotation.</title>
        <authorList>
            <consortium name="The Broad Institute Genomics Platform"/>
            <consortium name="The Broad Institute Genome Sequencing Center for Infectious Disease"/>
            <person name="Wu L."/>
            <person name="Ma J."/>
        </authorList>
    </citation>
    <scope>NUCLEOTIDE SEQUENCE [LARGE SCALE GENOMIC DNA]</scope>
    <source>
        <strain evidence="5">KCTC 12907</strain>
    </source>
</reference>
<evidence type="ECO:0000256" key="1">
    <source>
        <dbReference type="ARBA" id="ARBA00023125"/>
    </source>
</evidence>
<dbReference type="Proteomes" id="UP001596378">
    <property type="component" value="Unassembled WGS sequence"/>
</dbReference>
<dbReference type="Pfam" id="PF00440">
    <property type="entry name" value="TetR_N"/>
    <property type="match status" value="1"/>
</dbReference>
<evidence type="ECO:0000256" key="2">
    <source>
        <dbReference type="PROSITE-ProRule" id="PRU00335"/>
    </source>
</evidence>
<comment type="caution">
    <text evidence="4">The sequence shown here is derived from an EMBL/GenBank/DDBJ whole genome shotgun (WGS) entry which is preliminary data.</text>
</comment>
<evidence type="ECO:0000313" key="4">
    <source>
        <dbReference type="EMBL" id="MFC7152322.1"/>
    </source>
</evidence>
<dbReference type="InterPro" id="IPR054422">
    <property type="entry name" value="TetR-like_HI_0893_C"/>
</dbReference>
<proteinExistence type="predicted"/>
<name>A0ABW2FLE3_9BACL</name>
<keyword evidence="5" id="KW-1185">Reference proteome</keyword>
<dbReference type="InterPro" id="IPR001647">
    <property type="entry name" value="HTH_TetR"/>
</dbReference>
<sequence>MFEKYKKTKKTILETTLKLLSANDLQSTSMSLISSESGISMGSIYNCFSGKEDIVNELYTSIVDHQTEIVLQGFHDSADIFERFRTVWQRVIETSVDYADAFRFMEQYSLSPYIYESSKKTAYENNWCAPLSVLYAEAMENGLFKRGDARLMVQMHWGTIVFLVKGHLQDQLELTPDVVDMAIHSCWNSVSTAKAFLP</sequence>